<accession>A0A6A6RC76</accession>
<reference evidence="1" key="1">
    <citation type="journal article" date="2020" name="Stud. Mycol.">
        <title>101 Dothideomycetes genomes: a test case for predicting lifestyles and emergence of pathogens.</title>
        <authorList>
            <person name="Haridas S."/>
            <person name="Albert R."/>
            <person name="Binder M."/>
            <person name="Bloem J."/>
            <person name="Labutti K."/>
            <person name="Salamov A."/>
            <person name="Andreopoulos B."/>
            <person name="Baker S."/>
            <person name="Barry K."/>
            <person name="Bills G."/>
            <person name="Bluhm B."/>
            <person name="Cannon C."/>
            <person name="Castanera R."/>
            <person name="Culley D."/>
            <person name="Daum C."/>
            <person name="Ezra D."/>
            <person name="Gonzalez J."/>
            <person name="Henrissat B."/>
            <person name="Kuo A."/>
            <person name="Liang C."/>
            <person name="Lipzen A."/>
            <person name="Lutzoni F."/>
            <person name="Magnuson J."/>
            <person name="Mondo S."/>
            <person name="Nolan M."/>
            <person name="Ohm R."/>
            <person name="Pangilinan J."/>
            <person name="Park H.-J."/>
            <person name="Ramirez L."/>
            <person name="Alfaro M."/>
            <person name="Sun H."/>
            <person name="Tritt A."/>
            <person name="Yoshinaga Y."/>
            <person name="Zwiers L.-H."/>
            <person name="Turgeon B."/>
            <person name="Goodwin S."/>
            <person name="Spatafora J."/>
            <person name="Crous P."/>
            <person name="Grigoriev I."/>
        </authorList>
    </citation>
    <scope>NUCLEOTIDE SEQUENCE</scope>
    <source>
        <strain evidence="1">CBS 269.34</strain>
    </source>
</reference>
<organism evidence="1 2">
    <name type="scientific">Lophium mytilinum</name>
    <dbReference type="NCBI Taxonomy" id="390894"/>
    <lineage>
        <taxon>Eukaryota</taxon>
        <taxon>Fungi</taxon>
        <taxon>Dikarya</taxon>
        <taxon>Ascomycota</taxon>
        <taxon>Pezizomycotina</taxon>
        <taxon>Dothideomycetes</taxon>
        <taxon>Pleosporomycetidae</taxon>
        <taxon>Mytilinidiales</taxon>
        <taxon>Mytilinidiaceae</taxon>
        <taxon>Lophium</taxon>
    </lineage>
</organism>
<keyword evidence="2" id="KW-1185">Reference proteome</keyword>
<dbReference type="AlphaFoldDB" id="A0A6A6RC76"/>
<dbReference type="EMBL" id="MU004181">
    <property type="protein sequence ID" value="KAF2502064.1"/>
    <property type="molecule type" value="Genomic_DNA"/>
</dbReference>
<evidence type="ECO:0000313" key="2">
    <source>
        <dbReference type="Proteomes" id="UP000799750"/>
    </source>
</evidence>
<protein>
    <submittedName>
        <fullName evidence="1">Uncharacterized protein</fullName>
    </submittedName>
</protein>
<dbReference type="Proteomes" id="UP000799750">
    <property type="component" value="Unassembled WGS sequence"/>
</dbReference>
<name>A0A6A6RC76_9PEZI</name>
<gene>
    <name evidence="1" type="ORF">BU16DRAFT_625</name>
</gene>
<sequence>MPWRSTDPLSESMIRRMVVHPSEVLEVHVQVMDHLNTVDLLTSVLARSRKSDRQLFGDRFRSEIDLGVTRFFDLRLHSEAATSSSGEGSGWSSRLSGPGVMHLDAVGRGLSLGQRPPSSSASFKQTKEKRFTSFWVSLCKVKCVSFLTVFDCCEWS</sequence>
<proteinExistence type="predicted"/>
<evidence type="ECO:0000313" key="1">
    <source>
        <dbReference type="EMBL" id="KAF2502064.1"/>
    </source>
</evidence>